<dbReference type="EMBL" id="JANAWD010000287">
    <property type="protein sequence ID" value="KAJ3482124.1"/>
    <property type="molecule type" value="Genomic_DNA"/>
</dbReference>
<protein>
    <submittedName>
        <fullName evidence="2">Uncharacterized protein</fullName>
    </submittedName>
</protein>
<gene>
    <name evidence="2" type="ORF">NLI96_g7193</name>
</gene>
<proteinExistence type="predicted"/>
<accession>A0AAD5YCA2</accession>
<evidence type="ECO:0000256" key="1">
    <source>
        <dbReference type="SAM" id="MobiDB-lite"/>
    </source>
</evidence>
<evidence type="ECO:0000313" key="2">
    <source>
        <dbReference type="EMBL" id="KAJ3482124.1"/>
    </source>
</evidence>
<dbReference type="AlphaFoldDB" id="A0AAD5YCA2"/>
<comment type="caution">
    <text evidence="2">The sequence shown here is derived from an EMBL/GenBank/DDBJ whole genome shotgun (WGS) entry which is preliminary data.</text>
</comment>
<sequence length="128" mass="13649">MPGPKPRRRVPSTEDIFLFIDGFNAPTTLTQLHPLSISIQNNASSSSLLSMRSGDESGASSPVSETSDNSTPPSPSGSTGDNMHHHQGRQHHQRHASRSSLGSFPFETPVDLAVPQPAALNLNSGLIR</sequence>
<keyword evidence="3" id="KW-1185">Reference proteome</keyword>
<feature type="compositionally biased region" description="Basic residues" evidence="1">
    <location>
        <begin position="85"/>
        <end position="97"/>
    </location>
</feature>
<name>A0AAD5YCA2_9APHY</name>
<organism evidence="2 3">
    <name type="scientific">Meripilus lineatus</name>
    <dbReference type="NCBI Taxonomy" id="2056292"/>
    <lineage>
        <taxon>Eukaryota</taxon>
        <taxon>Fungi</taxon>
        <taxon>Dikarya</taxon>
        <taxon>Basidiomycota</taxon>
        <taxon>Agaricomycotina</taxon>
        <taxon>Agaricomycetes</taxon>
        <taxon>Polyporales</taxon>
        <taxon>Meripilaceae</taxon>
        <taxon>Meripilus</taxon>
    </lineage>
</organism>
<reference evidence="2" key="1">
    <citation type="submission" date="2022-07" db="EMBL/GenBank/DDBJ databases">
        <title>Genome Sequence of Physisporinus lineatus.</title>
        <authorList>
            <person name="Buettner E."/>
        </authorList>
    </citation>
    <scope>NUCLEOTIDE SEQUENCE</scope>
    <source>
        <strain evidence="2">VT162</strain>
    </source>
</reference>
<feature type="compositionally biased region" description="Low complexity" evidence="1">
    <location>
        <begin position="66"/>
        <end position="81"/>
    </location>
</feature>
<evidence type="ECO:0000313" key="3">
    <source>
        <dbReference type="Proteomes" id="UP001212997"/>
    </source>
</evidence>
<dbReference type="Proteomes" id="UP001212997">
    <property type="component" value="Unassembled WGS sequence"/>
</dbReference>
<feature type="region of interest" description="Disordered" evidence="1">
    <location>
        <begin position="45"/>
        <end position="128"/>
    </location>
</feature>